<reference evidence="6" key="1">
    <citation type="submission" date="2025-08" db="UniProtKB">
        <authorList>
            <consortium name="RefSeq"/>
        </authorList>
    </citation>
    <scope>IDENTIFICATION</scope>
</reference>
<dbReference type="RefSeq" id="XP_026747289.1">
    <property type="nucleotide sequence ID" value="XM_026891488.1"/>
</dbReference>
<keyword evidence="2" id="KW-0090">Biological rhythms</keyword>
<feature type="chain" id="PRO_5028942243" evidence="4">
    <location>
        <begin position="21"/>
        <end position="257"/>
    </location>
</feature>
<organism evidence="5 6">
    <name type="scientific">Trichoplusia ni</name>
    <name type="common">Cabbage looper</name>
    <dbReference type="NCBI Taxonomy" id="7111"/>
    <lineage>
        <taxon>Eukaryota</taxon>
        <taxon>Metazoa</taxon>
        <taxon>Ecdysozoa</taxon>
        <taxon>Arthropoda</taxon>
        <taxon>Hexapoda</taxon>
        <taxon>Insecta</taxon>
        <taxon>Pterygota</taxon>
        <taxon>Neoptera</taxon>
        <taxon>Endopterygota</taxon>
        <taxon>Lepidoptera</taxon>
        <taxon>Glossata</taxon>
        <taxon>Ditrysia</taxon>
        <taxon>Noctuoidea</taxon>
        <taxon>Noctuidae</taxon>
        <taxon>Plusiinae</taxon>
        <taxon>Trichoplusia</taxon>
    </lineage>
</organism>
<protein>
    <submittedName>
        <fullName evidence="6">Circadian clock-controlled protein-like</fullName>
    </submittedName>
</protein>
<name>A0A7E5X3R0_TRINI</name>
<dbReference type="InParanoid" id="A0A7E5X3R0"/>
<evidence type="ECO:0000313" key="6">
    <source>
        <dbReference type="RefSeq" id="XP_026747289.1"/>
    </source>
</evidence>
<dbReference type="AlphaFoldDB" id="A0A7E5X3R0"/>
<dbReference type="GO" id="GO:0007623">
    <property type="term" value="P:circadian rhythm"/>
    <property type="evidence" value="ECO:0007669"/>
    <property type="project" value="UniProtKB-ARBA"/>
</dbReference>
<sequence>MKMFAAYSLVILSLVYATNCKDGFLPEYIEPCNIKSDNFTECVKEQIEITLPKFTKGIPEMGVPSIDPVQLSNIEIDGNGLNLSFSKAAMHGLSDSMLTELKLELGNNKSEETFSLAFKGNMSLTAQYVVDGRILILPITGKGDAIVKAQGIEVWLDSKLTHHKDESGVHFKLATPKYKYTIERTTFDLKNLFNGNKQLAETTLAFANENWQQLMDELSPPAIKQIVRTLVKTINKFFSKVTIDQIVKGYFDEETEN</sequence>
<dbReference type="Proteomes" id="UP000322000">
    <property type="component" value="Chromosome 2"/>
</dbReference>
<dbReference type="InterPro" id="IPR010562">
    <property type="entry name" value="Haemolymph_juvenile_hormone-bd"/>
</dbReference>
<dbReference type="CTD" id="692536"/>
<accession>A0A7E5X3R0</accession>
<dbReference type="KEGG" id="tnl:113508436"/>
<comment type="similarity">
    <text evidence="3">Belongs to the TO family.</text>
</comment>
<dbReference type="OrthoDB" id="8186595at2759"/>
<evidence type="ECO:0000256" key="3">
    <source>
        <dbReference type="ARBA" id="ARBA00060902"/>
    </source>
</evidence>
<dbReference type="Pfam" id="PF06585">
    <property type="entry name" value="JHBP"/>
    <property type="match status" value="1"/>
</dbReference>
<evidence type="ECO:0000313" key="5">
    <source>
        <dbReference type="Proteomes" id="UP000322000"/>
    </source>
</evidence>
<dbReference type="PANTHER" id="PTHR11008:SF41">
    <property type="entry name" value="RE70318P"/>
    <property type="match status" value="1"/>
</dbReference>
<evidence type="ECO:0000256" key="4">
    <source>
        <dbReference type="SAM" id="SignalP"/>
    </source>
</evidence>
<dbReference type="SMART" id="SM00700">
    <property type="entry name" value="JHBP"/>
    <property type="match status" value="1"/>
</dbReference>
<proteinExistence type="inferred from homology"/>
<dbReference type="FunFam" id="3.15.10.30:FF:000001">
    <property type="entry name" value="Takeout-like protein 1"/>
    <property type="match status" value="1"/>
</dbReference>
<dbReference type="Gene3D" id="3.15.10.30">
    <property type="entry name" value="Haemolymph juvenile hormone binding protein"/>
    <property type="match status" value="1"/>
</dbReference>
<dbReference type="GO" id="GO:0005615">
    <property type="term" value="C:extracellular space"/>
    <property type="evidence" value="ECO:0007669"/>
    <property type="project" value="TreeGrafter"/>
</dbReference>
<evidence type="ECO:0000256" key="1">
    <source>
        <dbReference type="ARBA" id="ARBA00022729"/>
    </source>
</evidence>
<dbReference type="GeneID" id="113508436"/>
<feature type="signal peptide" evidence="4">
    <location>
        <begin position="1"/>
        <end position="20"/>
    </location>
</feature>
<evidence type="ECO:0000256" key="2">
    <source>
        <dbReference type="ARBA" id="ARBA00023108"/>
    </source>
</evidence>
<keyword evidence="1 4" id="KW-0732">Signal</keyword>
<dbReference type="InterPro" id="IPR038606">
    <property type="entry name" value="To_sf"/>
</dbReference>
<gene>
    <name evidence="6" type="primary">LOC113508436</name>
</gene>
<keyword evidence="5" id="KW-1185">Reference proteome</keyword>
<dbReference type="PANTHER" id="PTHR11008">
    <property type="entry name" value="PROTEIN TAKEOUT-LIKE PROTEIN"/>
    <property type="match status" value="1"/>
</dbReference>